<dbReference type="Proteomes" id="UP000240760">
    <property type="component" value="Unassembled WGS sequence"/>
</dbReference>
<evidence type="ECO:0000313" key="4">
    <source>
        <dbReference type="Proteomes" id="UP000240760"/>
    </source>
</evidence>
<keyword evidence="2" id="KW-0472">Membrane</keyword>
<feature type="compositionally biased region" description="Basic and acidic residues" evidence="1">
    <location>
        <begin position="104"/>
        <end position="114"/>
    </location>
</feature>
<sequence length="127" mass="14354">MILPELYFHAHLHHRRDWHVIALLTASHCGCALPTAVLSFILRTYLLQEQLEPVITQAIYINTVFFTNTKQKTREWLPAAQRLFNSVFLGSALQLSSPAVRRPHGSEKAPRQSDLRGTPTEPLPAGM</sequence>
<feature type="transmembrane region" description="Helical" evidence="2">
    <location>
        <begin position="20"/>
        <end position="42"/>
    </location>
</feature>
<protein>
    <submittedName>
        <fullName evidence="3">Uncharacterized protein</fullName>
    </submittedName>
</protein>
<accession>A0A2T4CDJ5</accession>
<keyword evidence="2" id="KW-1133">Transmembrane helix</keyword>
<evidence type="ECO:0000313" key="3">
    <source>
        <dbReference type="EMBL" id="PTB79657.1"/>
    </source>
</evidence>
<keyword evidence="4" id="KW-1185">Reference proteome</keyword>
<feature type="region of interest" description="Disordered" evidence="1">
    <location>
        <begin position="97"/>
        <end position="127"/>
    </location>
</feature>
<dbReference type="AlphaFoldDB" id="A0A2T4CDJ5"/>
<dbReference type="EMBL" id="KZ679128">
    <property type="protein sequence ID" value="PTB79657.1"/>
    <property type="molecule type" value="Genomic_DNA"/>
</dbReference>
<proteinExistence type="predicted"/>
<evidence type="ECO:0000256" key="1">
    <source>
        <dbReference type="SAM" id="MobiDB-lite"/>
    </source>
</evidence>
<keyword evidence="2" id="KW-0812">Transmembrane</keyword>
<name>A0A2T4CDJ5_TRILO</name>
<evidence type="ECO:0000256" key="2">
    <source>
        <dbReference type="SAM" id="Phobius"/>
    </source>
</evidence>
<gene>
    <name evidence="3" type="ORF">M440DRAFT_1176347</name>
</gene>
<organism evidence="3 4">
    <name type="scientific">Trichoderma longibrachiatum ATCC 18648</name>
    <dbReference type="NCBI Taxonomy" id="983965"/>
    <lineage>
        <taxon>Eukaryota</taxon>
        <taxon>Fungi</taxon>
        <taxon>Dikarya</taxon>
        <taxon>Ascomycota</taxon>
        <taxon>Pezizomycotina</taxon>
        <taxon>Sordariomycetes</taxon>
        <taxon>Hypocreomycetidae</taxon>
        <taxon>Hypocreales</taxon>
        <taxon>Hypocreaceae</taxon>
        <taxon>Trichoderma</taxon>
    </lineage>
</organism>
<reference evidence="3 4" key="1">
    <citation type="submission" date="2016-07" db="EMBL/GenBank/DDBJ databases">
        <title>Multiple horizontal gene transfer events from other fungi enriched the ability of initially mycotrophic Trichoderma (Ascomycota) to feed on dead plant biomass.</title>
        <authorList>
            <consortium name="DOE Joint Genome Institute"/>
            <person name="Aerts A."/>
            <person name="Atanasova L."/>
            <person name="Chenthamara K."/>
            <person name="Zhang J."/>
            <person name="Grujic M."/>
            <person name="Henrissat B."/>
            <person name="Kuo A."/>
            <person name="Salamov A."/>
            <person name="Lipzen A."/>
            <person name="Labutti K."/>
            <person name="Barry K."/>
            <person name="Miao Y."/>
            <person name="Rahimi M.J."/>
            <person name="Shen Q."/>
            <person name="Grigoriev I.V."/>
            <person name="Kubicek C.P."/>
            <person name="Druzhinina I.S."/>
        </authorList>
    </citation>
    <scope>NUCLEOTIDE SEQUENCE [LARGE SCALE GENOMIC DNA]</scope>
    <source>
        <strain evidence="3 4">ATCC 18648</strain>
    </source>
</reference>